<dbReference type="PANTHER" id="PTHR14074:SF16">
    <property type="entry name" value="ANTIVIRAL INNATE IMMUNE RESPONSE RECEPTOR RIG-I"/>
    <property type="match status" value="1"/>
</dbReference>
<name>A0A158R4E3_9BILA</name>
<evidence type="ECO:0000259" key="4">
    <source>
        <dbReference type="PROSITE" id="PS51194"/>
    </source>
</evidence>
<evidence type="ECO:0000313" key="5">
    <source>
        <dbReference type="Proteomes" id="UP000046393"/>
    </source>
</evidence>
<dbReference type="InterPro" id="IPR011545">
    <property type="entry name" value="DEAD/DEAH_box_helicase_dom"/>
</dbReference>
<evidence type="ECO:0000259" key="3">
    <source>
        <dbReference type="PROSITE" id="PS51192"/>
    </source>
</evidence>
<dbReference type="Proteomes" id="UP000046393">
    <property type="component" value="Unplaced"/>
</dbReference>
<evidence type="ECO:0000256" key="1">
    <source>
        <dbReference type="ARBA" id="ARBA00022741"/>
    </source>
</evidence>
<dbReference type="InterPro" id="IPR001650">
    <property type="entry name" value="Helicase_C-like"/>
</dbReference>
<dbReference type="Pfam" id="PF00270">
    <property type="entry name" value="DEAD"/>
    <property type="match status" value="1"/>
</dbReference>
<reference evidence="6" key="1">
    <citation type="submission" date="2016-04" db="UniProtKB">
        <authorList>
            <consortium name="WormBaseParasite"/>
        </authorList>
    </citation>
    <scope>IDENTIFICATION</scope>
</reference>
<dbReference type="SMART" id="SM00487">
    <property type="entry name" value="DEXDc"/>
    <property type="match status" value="1"/>
</dbReference>
<evidence type="ECO:0000256" key="2">
    <source>
        <dbReference type="ARBA" id="ARBA00022840"/>
    </source>
</evidence>
<feature type="domain" description="Helicase C-terminal" evidence="4">
    <location>
        <begin position="324"/>
        <end position="489"/>
    </location>
</feature>
<dbReference type="GO" id="GO:0005737">
    <property type="term" value="C:cytoplasm"/>
    <property type="evidence" value="ECO:0007669"/>
    <property type="project" value="TreeGrafter"/>
</dbReference>
<dbReference type="WBParaSite" id="SMUV_0000315801-mRNA-1">
    <property type="protein sequence ID" value="SMUV_0000315801-mRNA-1"/>
    <property type="gene ID" value="SMUV_0000315801"/>
</dbReference>
<dbReference type="SMART" id="SM00490">
    <property type="entry name" value="HELICc"/>
    <property type="match status" value="1"/>
</dbReference>
<dbReference type="GO" id="GO:0005524">
    <property type="term" value="F:ATP binding"/>
    <property type="evidence" value="ECO:0007669"/>
    <property type="project" value="UniProtKB-KW"/>
</dbReference>
<dbReference type="InterPro" id="IPR027417">
    <property type="entry name" value="P-loop_NTPase"/>
</dbReference>
<keyword evidence="1" id="KW-0547">Nucleotide-binding</keyword>
<dbReference type="PROSITE" id="PS51192">
    <property type="entry name" value="HELICASE_ATP_BIND_1"/>
    <property type="match status" value="1"/>
</dbReference>
<dbReference type="PANTHER" id="PTHR14074">
    <property type="entry name" value="HELICASE WITH DEATH DOMAIN-RELATED"/>
    <property type="match status" value="1"/>
</dbReference>
<organism evidence="5 6">
    <name type="scientific">Syphacia muris</name>
    <dbReference type="NCBI Taxonomy" id="451379"/>
    <lineage>
        <taxon>Eukaryota</taxon>
        <taxon>Metazoa</taxon>
        <taxon>Ecdysozoa</taxon>
        <taxon>Nematoda</taxon>
        <taxon>Chromadorea</taxon>
        <taxon>Rhabditida</taxon>
        <taxon>Spirurina</taxon>
        <taxon>Oxyuridomorpha</taxon>
        <taxon>Oxyuroidea</taxon>
        <taxon>Oxyuridae</taxon>
        <taxon>Syphacia</taxon>
    </lineage>
</organism>
<dbReference type="GO" id="GO:0003676">
    <property type="term" value="F:nucleic acid binding"/>
    <property type="evidence" value="ECO:0007669"/>
    <property type="project" value="InterPro"/>
</dbReference>
<proteinExistence type="predicted"/>
<dbReference type="InterPro" id="IPR051363">
    <property type="entry name" value="RLR_Helicase"/>
</dbReference>
<keyword evidence="2" id="KW-0067">ATP-binding</keyword>
<accession>A0A158R4E3</accession>
<evidence type="ECO:0000313" key="6">
    <source>
        <dbReference type="WBParaSite" id="SMUV_0000315801-mRNA-1"/>
    </source>
</evidence>
<dbReference type="InterPro" id="IPR014001">
    <property type="entry name" value="Helicase_ATP-bd"/>
</dbReference>
<dbReference type="Gene3D" id="3.40.50.300">
    <property type="entry name" value="P-loop containing nucleotide triphosphate hydrolases"/>
    <property type="match status" value="2"/>
</dbReference>
<protein>
    <submittedName>
        <fullName evidence="6">RNA helicase</fullName>
    </submittedName>
</protein>
<dbReference type="STRING" id="451379.A0A158R4E3"/>
<keyword evidence="5" id="KW-1185">Reference proteome</keyword>
<dbReference type="PROSITE" id="PS51194">
    <property type="entry name" value="HELICASE_CTER"/>
    <property type="match status" value="1"/>
</dbReference>
<dbReference type="AlphaFoldDB" id="A0A158R4E3"/>
<dbReference type="Pfam" id="PF00271">
    <property type="entry name" value="Helicase_C"/>
    <property type="match status" value="1"/>
</dbReference>
<sequence>MRSLPYVISLNSEPAAWYFDFLNACLSDPSNIFYNEFKNFGLRIASNYFAAKIYYQEICDPEKIHLYLFQEELVLNAEKGINTIICSPTGSGKTVVAAHIILNHLSMMKKNGEIGRVAMLVPTVPLVEQQSTILNTYLRKIYWVEGMSGSEPLSRDGRASYILASDIVVLTPQIFINLIRNIRKDDRLFFTDFSMLIFDECHHCDGDHPYSVLMRMLHDFQGPKPQIIGLTASIPVGSGGLNPEAALNVLSAHCITTVRKCKDDLKLHVTPPFDGKNNFLKYHFEAYHSALCLNDLLPDAYAYKYLLKNLEDDSSFGGDNEKDILKKLHAILKEKYSEEPDSRTIIFVATRLLAEELADHLNCSGVLKKRFGAFLYDVEQYSAVNGQSSSEQRRMIKYFNDGQIKVLVATSVAEEGLDISACNLIIKYNNTGSEMSLIQRRGRGRAKNSRSVLLVLNESVEEKELENIQKELLMHRCLEHIQTKTEEQMRKLVGNSDEVLSLC</sequence>
<feature type="domain" description="Helicase ATP-binding" evidence="3">
    <location>
        <begin position="74"/>
        <end position="252"/>
    </location>
</feature>
<dbReference type="SUPFAM" id="SSF52540">
    <property type="entry name" value="P-loop containing nucleoside triphosphate hydrolases"/>
    <property type="match status" value="1"/>
</dbReference>